<evidence type="ECO:0000313" key="9">
    <source>
        <dbReference type="Proteomes" id="UP000295292"/>
    </source>
</evidence>
<dbReference type="Pfam" id="PF16198">
    <property type="entry name" value="TruB_C_2"/>
    <property type="match status" value="1"/>
</dbReference>
<comment type="similarity">
    <text evidence="2 5">Belongs to the pseudouridine synthase TruB family. Type 1 subfamily.</text>
</comment>
<dbReference type="InterPro" id="IPR014780">
    <property type="entry name" value="tRNA_psdUridine_synth_TruB"/>
</dbReference>
<gene>
    <name evidence="5" type="primary">truB</name>
    <name evidence="8" type="ORF">CLV99_2664</name>
</gene>
<comment type="function">
    <text evidence="5">Responsible for synthesis of pseudouridine from uracil-55 in the psi GC loop of transfer RNAs.</text>
</comment>
<comment type="catalytic activity">
    <reaction evidence="1 5">
        <text>uridine(55) in tRNA = pseudouridine(55) in tRNA</text>
        <dbReference type="Rhea" id="RHEA:42532"/>
        <dbReference type="Rhea" id="RHEA-COMP:10101"/>
        <dbReference type="Rhea" id="RHEA-COMP:10102"/>
        <dbReference type="ChEBI" id="CHEBI:65314"/>
        <dbReference type="ChEBI" id="CHEBI:65315"/>
        <dbReference type="EC" id="5.4.99.25"/>
    </reaction>
</comment>
<dbReference type="Proteomes" id="UP000295292">
    <property type="component" value="Unassembled WGS sequence"/>
</dbReference>
<sequence>MKDVQDLNRQFSFAEGEVLLVDKPITWTSFDVVGKLRNTMKPLKLKVGHAGTLDPLATGLLIVCTGKLTKKIDLFQAEDKEYTGTITLGATTPSFDLETEIDQTFDISNISDEMIRETAQSFLGEISQFPPAHSALKINGERVYEKARRGEEVELKARTVFIHDFDIEKIELPLIHFRIKCAKGTYIRSIAHDFGKKLNNGAHLSSLRRTMSGELHVDNAWNLEDLIQAIRAQKVLMEEKKDL</sequence>
<evidence type="ECO:0000259" key="7">
    <source>
        <dbReference type="Pfam" id="PF16198"/>
    </source>
</evidence>
<proteinExistence type="inferred from homology"/>
<dbReference type="InterPro" id="IPR032819">
    <property type="entry name" value="TruB_C"/>
</dbReference>
<feature type="active site" description="Nucleophile" evidence="5">
    <location>
        <position position="54"/>
    </location>
</feature>
<dbReference type="InterPro" id="IPR002501">
    <property type="entry name" value="PsdUridine_synth_N"/>
</dbReference>
<organism evidence="8 9">
    <name type="scientific">Sphingobacterium yanglingense</name>
    <dbReference type="NCBI Taxonomy" id="1437280"/>
    <lineage>
        <taxon>Bacteria</taxon>
        <taxon>Pseudomonadati</taxon>
        <taxon>Bacteroidota</taxon>
        <taxon>Sphingobacteriia</taxon>
        <taxon>Sphingobacteriales</taxon>
        <taxon>Sphingobacteriaceae</taxon>
        <taxon>Sphingobacterium</taxon>
    </lineage>
</organism>
<dbReference type="PANTHER" id="PTHR13767:SF2">
    <property type="entry name" value="PSEUDOURIDYLATE SYNTHASE TRUB1"/>
    <property type="match status" value="1"/>
</dbReference>
<protein>
    <recommendedName>
        <fullName evidence="5">tRNA pseudouridine synthase B</fullName>
        <ecNumber evidence="5">5.4.99.25</ecNumber>
    </recommendedName>
    <alternativeName>
        <fullName evidence="5">tRNA pseudouridine(55) synthase</fullName>
        <shortName evidence="5">Psi55 synthase</shortName>
    </alternativeName>
    <alternativeName>
        <fullName evidence="5">tRNA pseudouridylate synthase</fullName>
    </alternativeName>
    <alternativeName>
        <fullName evidence="5">tRNA-uridine isomerase</fullName>
    </alternativeName>
</protein>
<dbReference type="GO" id="GO:0031119">
    <property type="term" value="P:tRNA pseudouridine synthesis"/>
    <property type="evidence" value="ECO:0007669"/>
    <property type="project" value="UniProtKB-UniRule"/>
</dbReference>
<dbReference type="GO" id="GO:0160148">
    <property type="term" value="F:tRNA pseudouridine(55) synthase activity"/>
    <property type="evidence" value="ECO:0007669"/>
    <property type="project" value="UniProtKB-EC"/>
</dbReference>
<accession>A0A4R6WGD5</accession>
<evidence type="ECO:0000256" key="3">
    <source>
        <dbReference type="ARBA" id="ARBA00022694"/>
    </source>
</evidence>
<dbReference type="InterPro" id="IPR020103">
    <property type="entry name" value="PsdUridine_synth_cat_dom_sf"/>
</dbReference>
<dbReference type="EMBL" id="SNYV01000014">
    <property type="protein sequence ID" value="TDQ77263.1"/>
    <property type="molecule type" value="Genomic_DNA"/>
</dbReference>
<dbReference type="HAMAP" id="MF_01080">
    <property type="entry name" value="TruB_bact"/>
    <property type="match status" value="1"/>
</dbReference>
<dbReference type="CDD" id="cd02573">
    <property type="entry name" value="PseudoU_synth_EcTruB"/>
    <property type="match status" value="1"/>
</dbReference>
<dbReference type="OrthoDB" id="9802309at2"/>
<keyword evidence="4 5" id="KW-0413">Isomerase</keyword>
<evidence type="ECO:0000256" key="5">
    <source>
        <dbReference type="HAMAP-Rule" id="MF_01080"/>
    </source>
</evidence>
<dbReference type="GO" id="GO:1990481">
    <property type="term" value="P:mRNA pseudouridine synthesis"/>
    <property type="evidence" value="ECO:0007669"/>
    <property type="project" value="TreeGrafter"/>
</dbReference>
<evidence type="ECO:0000256" key="1">
    <source>
        <dbReference type="ARBA" id="ARBA00000385"/>
    </source>
</evidence>
<dbReference type="Pfam" id="PF01509">
    <property type="entry name" value="TruB_N"/>
    <property type="match status" value="1"/>
</dbReference>
<dbReference type="NCBIfam" id="TIGR00431">
    <property type="entry name" value="TruB"/>
    <property type="match status" value="1"/>
</dbReference>
<name>A0A4R6WGD5_9SPHI</name>
<evidence type="ECO:0000256" key="4">
    <source>
        <dbReference type="ARBA" id="ARBA00023235"/>
    </source>
</evidence>
<reference evidence="8 9" key="1">
    <citation type="submission" date="2019-03" db="EMBL/GenBank/DDBJ databases">
        <title>Genomic Encyclopedia of Archaeal and Bacterial Type Strains, Phase II (KMG-II): from individual species to whole genera.</title>
        <authorList>
            <person name="Goeker M."/>
        </authorList>
    </citation>
    <scope>NUCLEOTIDE SEQUENCE [LARGE SCALE GENOMIC DNA]</scope>
    <source>
        <strain evidence="8 9">DSM 28353</strain>
    </source>
</reference>
<dbReference type="RefSeq" id="WP_133584897.1">
    <property type="nucleotide sequence ID" value="NZ_SNYV01000014.1"/>
</dbReference>
<dbReference type="Gene3D" id="3.30.2350.10">
    <property type="entry name" value="Pseudouridine synthase"/>
    <property type="match status" value="1"/>
</dbReference>
<comment type="caution">
    <text evidence="8">The sequence shown here is derived from an EMBL/GenBank/DDBJ whole genome shotgun (WGS) entry which is preliminary data.</text>
</comment>
<feature type="domain" description="tRNA pseudouridylate synthase B C-terminal" evidence="7">
    <location>
        <begin position="188"/>
        <end position="232"/>
    </location>
</feature>
<keyword evidence="9" id="KW-1185">Reference proteome</keyword>
<evidence type="ECO:0000256" key="2">
    <source>
        <dbReference type="ARBA" id="ARBA00005642"/>
    </source>
</evidence>
<evidence type="ECO:0000313" key="8">
    <source>
        <dbReference type="EMBL" id="TDQ77263.1"/>
    </source>
</evidence>
<dbReference type="SUPFAM" id="SSF55120">
    <property type="entry name" value="Pseudouridine synthase"/>
    <property type="match status" value="1"/>
</dbReference>
<feature type="domain" description="Pseudouridine synthase II N-terminal" evidence="6">
    <location>
        <begin position="46"/>
        <end position="187"/>
    </location>
</feature>
<keyword evidence="3 5" id="KW-0819">tRNA processing</keyword>
<dbReference type="EC" id="5.4.99.25" evidence="5"/>
<dbReference type="GO" id="GO:0003723">
    <property type="term" value="F:RNA binding"/>
    <property type="evidence" value="ECO:0007669"/>
    <property type="project" value="InterPro"/>
</dbReference>
<dbReference type="AlphaFoldDB" id="A0A4R6WGD5"/>
<dbReference type="PANTHER" id="PTHR13767">
    <property type="entry name" value="TRNA-PSEUDOURIDINE SYNTHASE"/>
    <property type="match status" value="1"/>
</dbReference>
<evidence type="ECO:0000259" key="6">
    <source>
        <dbReference type="Pfam" id="PF01509"/>
    </source>
</evidence>